<organism evidence="10 11">
    <name type="scientific">Xylanibacillus composti</name>
    <dbReference type="NCBI Taxonomy" id="1572762"/>
    <lineage>
        <taxon>Bacteria</taxon>
        <taxon>Bacillati</taxon>
        <taxon>Bacillota</taxon>
        <taxon>Bacilli</taxon>
        <taxon>Bacillales</taxon>
        <taxon>Paenibacillaceae</taxon>
        <taxon>Xylanibacillus</taxon>
    </lineage>
</organism>
<evidence type="ECO:0000256" key="2">
    <source>
        <dbReference type="ARBA" id="ARBA00022679"/>
    </source>
</evidence>
<dbReference type="Gene3D" id="3.40.50.300">
    <property type="entry name" value="P-loop containing nucleotide triphosphate hydrolases"/>
    <property type="match status" value="1"/>
</dbReference>
<keyword evidence="5 8" id="KW-0067">ATP-binding</keyword>
<evidence type="ECO:0000256" key="4">
    <source>
        <dbReference type="ARBA" id="ARBA00022777"/>
    </source>
</evidence>
<keyword evidence="4 8" id="KW-0418">Kinase</keyword>
<dbReference type="InterPro" id="IPR027417">
    <property type="entry name" value="P-loop_NTPase"/>
</dbReference>
<dbReference type="NCBIfam" id="TIGR00017">
    <property type="entry name" value="cmk"/>
    <property type="match status" value="1"/>
</dbReference>
<keyword evidence="8" id="KW-0963">Cytoplasm</keyword>
<dbReference type="SUPFAM" id="SSF52540">
    <property type="entry name" value="P-loop containing nucleoside triphosphate hydrolases"/>
    <property type="match status" value="1"/>
</dbReference>
<dbReference type="GO" id="GO:0015949">
    <property type="term" value="P:nucleobase-containing small molecule interconversion"/>
    <property type="evidence" value="ECO:0007669"/>
    <property type="project" value="TreeGrafter"/>
</dbReference>
<sequence>MKQTDDRINVAIDGPAGAGKSTVAKLVAERLGYIYIDTGAMYRVVAYKALEDGVGPDHAAEAVRTAERLSIELRPGQQRQQVLADGEDVTDAIRSASVTSKVSAYASNPGIRDILVRKQQEMARKKGVVMDGRDIGTKVLPDAEVKIYLTASVEKRAQRRFEELPEGSTTMEELREDIARRDEMDRNREHSPLVQAEDAIRIDSTDMSIEEVTEKILAICSEAIARGVEQDE</sequence>
<keyword evidence="3 8" id="KW-0547">Nucleotide-binding</keyword>
<dbReference type="HAMAP" id="MF_00238">
    <property type="entry name" value="Cytidyl_kinase_type1"/>
    <property type="match status" value="1"/>
</dbReference>
<evidence type="ECO:0000259" key="9">
    <source>
        <dbReference type="Pfam" id="PF02224"/>
    </source>
</evidence>
<comment type="catalytic activity">
    <reaction evidence="6 8">
        <text>dCMP + ATP = dCDP + ADP</text>
        <dbReference type="Rhea" id="RHEA:25094"/>
        <dbReference type="ChEBI" id="CHEBI:30616"/>
        <dbReference type="ChEBI" id="CHEBI:57566"/>
        <dbReference type="ChEBI" id="CHEBI:58593"/>
        <dbReference type="ChEBI" id="CHEBI:456216"/>
        <dbReference type="EC" id="2.7.4.25"/>
    </reaction>
</comment>
<accession>A0A8J4M4S7</accession>
<dbReference type="Proteomes" id="UP000677918">
    <property type="component" value="Unassembled WGS sequence"/>
</dbReference>
<dbReference type="AlphaFoldDB" id="A0A8J4M4S7"/>
<evidence type="ECO:0000256" key="3">
    <source>
        <dbReference type="ARBA" id="ARBA00022741"/>
    </source>
</evidence>
<evidence type="ECO:0000313" key="11">
    <source>
        <dbReference type="Proteomes" id="UP000677918"/>
    </source>
</evidence>
<keyword evidence="11" id="KW-1185">Reference proteome</keyword>
<feature type="binding site" evidence="8">
    <location>
        <begin position="14"/>
        <end position="22"/>
    </location>
    <ligand>
        <name>ATP</name>
        <dbReference type="ChEBI" id="CHEBI:30616"/>
    </ligand>
</feature>
<dbReference type="InterPro" id="IPR011994">
    <property type="entry name" value="Cytidylate_kinase_dom"/>
</dbReference>
<dbReference type="Pfam" id="PF02224">
    <property type="entry name" value="Cytidylate_kin"/>
    <property type="match status" value="1"/>
</dbReference>
<comment type="similarity">
    <text evidence="1 8">Belongs to the cytidylate kinase family. Type 1 subfamily.</text>
</comment>
<evidence type="ECO:0000256" key="7">
    <source>
        <dbReference type="ARBA" id="ARBA00048478"/>
    </source>
</evidence>
<gene>
    <name evidence="8 10" type="primary">cmk</name>
    <name evidence="10" type="ORF">XYCOK13_38700</name>
</gene>
<evidence type="ECO:0000256" key="8">
    <source>
        <dbReference type="HAMAP-Rule" id="MF_00238"/>
    </source>
</evidence>
<comment type="subcellular location">
    <subcellularLocation>
        <location evidence="8">Cytoplasm</location>
    </subcellularLocation>
</comment>
<dbReference type="GO" id="GO:0005524">
    <property type="term" value="F:ATP binding"/>
    <property type="evidence" value="ECO:0007669"/>
    <property type="project" value="UniProtKB-UniRule"/>
</dbReference>
<dbReference type="EMBL" id="BOVK01000068">
    <property type="protein sequence ID" value="GIQ71046.1"/>
    <property type="molecule type" value="Genomic_DNA"/>
</dbReference>
<feature type="domain" description="Cytidylate kinase" evidence="9">
    <location>
        <begin position="10"/>
        <end position="220"/>
    </location>
</feature>
<dbReference type="InterPro" id="IPR003136">
    <property type="entry name" value="Cytidylate_kin"/>
</dbReference>
<comment type="catalytic activity">
    <reaction evidence="7 8">
        <text>CMP + ATP = CDP + ADP</text>
        <dbReference type="Rhea" id="RHEA:11600"/>
        <dbReference type="ChEBI" id="CHEBI:30616"/>
        <dbReference type="ChEBI" id="CHEBI:58069"/>
        <dbReference type="ChEBI" id="CHEBI:60377"/>
        <dbReference type="ChEBI" id="CHEBI:456216"/>
        <dbReference type="EC" id="2.7.4.25"/>
    </reaction>
</comment>
<dbReference type="GO" id="GO:0036431">
    <property type="term" value="F:dCMP kinase activity"/>
    <property type="evidence" value="ECO:0007669"/>
    <property type="project" value="InterPro"/>
</dbReference>
<dbReference type="GO" id="GO:0005829">
    <property type="term" value="C:cytosol"/>
    <property type="evidence" value="ECO:0007669"/>
    <property type="project" value="TreeGrafter"/>
</dbReference>
<dbReference type="CDD" id="cd02020">
    <property type="entry name" value="CMPK"/>
    <property type="match status" value="1"/>
</dbReference>
<dbReference type="EC" id="2.7.4.25" evidence="8"/>
<protein>
    <recommendedName>
        <fullName evidence="8">Cytidylate kinase</fullName>
        <shortName evidence="8">CK</shortName>
        <ecNumber evidence="8">2.7.4.25</ecNumber>
    </recommendedName>
    <alternativeName>
        <fullName evidence="8">Cytidine monophosphate kinase</fullName>
        <shortName evidence="8">CMP kinase</shortName>
    </alternativeName>
</protein>
<name>A0A8J4M4S7_9BACL</name>
<dbReference type="PANTHER" id="PTHR21299:SF2">
    <property type="entry name" value="CYTIDYLATE KINASE"/>
    <property type="match status" value="1"/>
</dbReference>
<proteinExistence type="inferred from homology"/>
<keyword evidence="2 8" id="KW-0808">Transferase</keyword>
<evidence type="ECO:0000256" key="1">
    <source>
        <dbReference type="ARBA" id="ARBA00009427"/>
    </source>
</evidence>
<evidence type="ECO:0000313" key="10">
    <source>
        <dbReference type="EMBL" id="GIQ71046.1"/>
    </source>
</evidence>
<reference evidence="10" key="1">
    <citation type="submission" date="2021-04" db="EMBL/GenBank/DDBJ databases">
        <title>Draft genome sequence of Xylanibacillus composti strain K13.</title>
        <authorList>
            <person name="Uke A."/>
            <person name="Chhe C."/>
            <person name="Baramee S."/>
            <person name="Kosugi A."/>
        </authorList>
    </citation>
    <scope>NUCLEOTIDE SEQUENCE</scope>
    <source>
        <strain evidence="10">K13</strain>
    </source>
</reference>
<comment type="caution">
    <text evidence="10">The sequence shown here is derived from an EMBL/GenBank/DDBJ whole genome shotgun (WGS) entry which is preliminary data.</text>
</comment>
<evidence type="ECO:0000256" key="6">
    <source>
        <dbReference type="ARBA" id="ARBA00047615"/>
    </source>
</evidence>
<dbReference type="PANTHER" id="PTHR21299">
    <property type="entry name" value="CYTIDYLATE KINASE/PANTOATE-BETA-ALANINE LIGASE"/>
    <property type="match status" value="1"/>
</dbReference>
<dbReference type="GO" id="GO:0006220">
    <property type="term" value="P:pyrimidine nucleotide metabolic process"/>
    <property type="evidence" value="ECO:0007669"/>
    <property type="project" value="UniProtKB-UniRule"/>
</dbReference>
<evidence type="ECO:0000256" key="5">
    <source>
        <dbReference type="ARBA" id="ARBA00022840"/>
    </source>
</evidence>